<sequence length="625" mass="71228">MDRERSLYSAIFIVTSITIGLAIYAVILREQTTQTALNAQSDAYHEMLLAREAQVHFKKQVQEWKNVLLRGHDNKDYDNYLAQFLDEETYVRTTVHDLLQRLEPDSPAHRLAKDFLKAHDDLGAEYRKALMVFFETQTDRHIATDKQVRGIDRAPTDTLDALTDAIKLTGDQKVNDTLARLKTAFISIILFISLCIVLAVGLIVVLTSRLSKEIRFDQVTGFYSRRELTKYLRTVIRSQQSMFMFYIDIDQFKLINELCGHSGADSFLKHIAKLLSPNSHTQCFRSNSDEFILLSSLRNIDDAIRYANTIRENIESSYFSWAENEFSSSCSIAIIEINRSFKSIEDIYSAADLAMLECKEQGGNCVITFSEFNDRIIQRQQDMRRVHEINRALTEDRFTLYKQKVQRIASDKNYYYEILLRLKNPDGSISAPGAIIAAAEKYNIMGKIDYWVLRNTIAYLADYPEEQASFAINLSGATLSDPSCINYLQHLIDTYQITPSRLQFEITETEAVKHLSTTNIILSALRDMGCRISLDDFGTGSSSFSYLQQMKIQNLKIDGVFIKDLHHNSVNQAIVESAVKVAKSMGISTTAEFVETEEVVALLKELQVDYVQGFGIHKPEPLIQG</sequence>
<dbReference type="InterPro" id="IPR001633">
    <property type="entry name" value="EAL_dom"/>
</dbReference>
<dbReference type="SMART" id="SM00267">
    <property type="entry name" value="GGDEF"/>
    <property type="match status" value="1"/>
</dbReference>
<dbReference type="SUPFAM" id="SSF55073">
    <property type="entry name" value="Nucleotide cyclase"/>
    <property type="match status" value="1"/>
</dbReference>
<dbReference type="OrthoDB" id="9787514at2"/>
<accession>Q1N0U8</accession>
<dbReference type="Pfam" id="PF00563">
    <property type="entry name" value="EAL"/>
    <property type="match status" value="1"/>
</dbReference>
<dbReference type="PROSITE" id="PS50883">
    <property type="entry name" value="EAL"/>
    <property type="match status" value="1"/>
</dbReference>
<feature type="transmembrane region" description="Helical" evidence="1">
    <location>
        <begin position="7"/>
        <end position="27"/>
    </location>
</feature>
<dbReference type="Gene3D" id="3.20.20.450">
    <property type="entry name" value="EAL domain"/>
    <property type="match status" value="1"/>
</dbReference>
<dbReference type="STRING" id="207949.RED65_14232"/>
<dbReference type="EMBL" id="AAQH01000012">
    <property type="protein sequence ID" value="EAT11926.1"/>
    <property type="molecule type" value="Genomic_DNA"/>
</dbReference>
<proteinExistence type="predicted"/>
<dbReference type="HOGENOM" id="CLU_437238_0_0_6"/>
<dbReference type="CDD" id="cd01948">
    <property type="entry name" value="EAL"/>
    <property type="match status" value="1"/>
</dbReference>
<evidence type="ECO:0000313" key="4">
    <source>
        <dbReference type="EMBL" id="EAT11926.1"/>
    </source>
</evidence>
<dbReference type="SUPFAM" id="SSF141868">
    <property type="entry name" value="EAL domain-like"/>
    <property type="match status" value="1"/>
</dbReference>
<dbReference type="AlphaFoldDB" id="Q1N0U8"/>
<evidence type="ECO:0000313" key="5">
    <source>
        <dbReference type="Proteomes" id="UP000004263"/>
    </source>
</evidence>
<dbReference type="RefSeq" id="WP_007017853.1">
    <property type="nucleotide sequence ID" value="NZ_CH724115.1"/>
</dbReference>
<dbReference type="Gene3D" id="3.30.70.270">
    <property type="match status" value="1"/>
</dbReference>
<dbReference type="GO" id="GO:0071111">
    <property type="term" value="F:cyclic-guanylate-specific phosphodiesterase activity"/>
    <property type="evidence" value="ECO:0007669"/>
    <property type="project" value="InterPro"/>
</dbReference>
<dbReference type="Proteomes" id="UP000004263">
    <property type="component" value="Unassembled WGS sequence"/>
</dbReference>
<dbReference type="SMART" id="SM00052">
    <property type="entry name" value="EAL"/>
    <property type="match status" value="1"/>
</dbReference>
<dbReference type="InterPro" id="IPR029787">
    <property type="entry name" value="Nucleotide_cyclase"/>
</dbReference>
<gene>
    <name evidence="4" type="ORF">RED65_14232</name>
</gene>
<feature type="domain" description="EAL" evidence="2">
    <location>
        <begin position="382"/>
        <end position="625"/>
    </location>
</feature>
<evidence type="ECO:0000256" key="1">
    <source>
        <dbReference type="SAM" id="Phobius"/>
    </source>
</evidence>
<keyword evidence="1" id="KW-0812">Transmembrane</keyword>
<feature type="domain" description="GGDEF" evidence="3">
    <location>
        <begin position="240"/>
        <end position="371"/>
    </location>
</feature>
<dbReference type="NCBIfam" id="TIGR00254">
    <property type="entry name" value="GGDEF"/>
    <property type="match status" value="1"/>
</dbReference>
<protein>
    <submittedName>
        <fullName evidence="4">Putative diguanylate cyclase/phosphodiesterase (GGDEF &amp; EAL domains)</fullName>
    </submittedName>
</protein>
<dbReference type="PANTHER" id="PTHR33121">
    <property type="entry name" value="CYCLIC DI-GMP PHOSPHODIESTERASE PDEF"/>
    <property type="match status" value="1"/>
</dbReference>
<dbReference type="InterPro" id="IPR043128">
    <property type="entry name" value="Rev_trsase/Diguanyl_cyclase"/>
</dbReference>
<comment type="caution">
    <text evidence="4">The sequence shown here is derived from an EMBL/GenBank/DDBJ whole genome shotgun (WGS) entry which is preliminary data.</text>
</comment>
<keyword evidence="5" id="KW-1185">Reference proteome</keyword>
<keyword evidence="1" id="KW-1133">Transmembrane helix</keyword>
<dbReference type="InterPro" id="IPR050706">
    <property type="entry name" value="Cyclic-di-GMP_PDE-like"/>
</dbReference>
<keyword evidence="1" id="KW-0472">Membrane</keyword>
<dbReference type="InterPro" id="IPR000160">
    <property type="entry name" value="GGDEF_dom"/>
</dbReference>
<dbReference type="CDD" id="cd01949">
    <property type="entry name" value="GGDEF"/>
    <property type="match status" value="1"/>
</dbReference>
<dbReference type="PROSITE" id="PS50887">
    <property type="entry name" value="GGDEF"/>
    <property type="match status" value="1"/>
</dbReference>
<dbReference type="PANTHER" id="PTHR33121:SF23">
    <property type="entry name" value="CYCLIC DI-GMP PHOSPHODIESTERASE PDEB"/>
    <property type="match status" value="1"/>
</dbReference>
<name>Q1N0U8_9GAMM</name>
<dbReference type="InterPro" id="IPR035919">
    <property type="entry name" value="EAL_sf"/>
</dbReference>
<dbReference type="Pfam" id="PF00990">
    <property type="entry name" value="GGDEF"/>
    <property type="match status" value="1"/>
</dbReference>
<evidence type="ECO:0000259" key="2">
    <source>
        <dbReference type="PROSITE" id="PS50883"/>
    </source>
</evidence>
<organism evidence="4 5">
    <name type="scientific">Bermanella marisrubri</name>
    <dbReference type="NCBI Taxonomy" id="207949"/>
    <lineage>
        <taxon>Bacteria</taxon>
        <taxon>Pseudomonadati</taxon>
        <taxon>Pseudomonadota</taxon>
        <taxon>Gammaproteobacteria</taxon>
        <taxon>Oceanospirillales</taxon>
        <taxon>Oceanospirillaceae</taxon>
        <taxon>Bermanella</taxon>
    </lineage>
</organism>
<reference evidence="4 5" key="1">
    <citation type="submission" date="2006-03" db="EMBL/GenBank/DDBJ databases">
        <authorList>
            <person name="Pinhassi J."/>
            <person name="Pedros-Alio C."/>
            <person name="Ferriera S."/>
            <person name="Johnson J."/>
            <person name="Kravitz S."/>
            <person name="Halpern A."/>
            <person name="Remington K."/>
            <person name="Beeson K."/>
            <person name="Tran B."/>
            <person name="Rogers Y.-H."/>
            <person name="Friedman R."/>
            <person name="Venter J.C."/>
        </authorList>
    </citation>
    <scope>NUCLEOTIDE SEQUENCE [LARGE SCALE GENOMIC DNA]</scope>
    <source>
        <strain evidence="4 5">RED65</strain>
    </source>
</reference>
<feature type="transmembrane region" description="Helical" evidence="1">
    <location>
        <begin position="184"/>
        <end position="206"/>
    </location>
</feature>
<evidence type="ECO:0000259" key="3">
    <source>
        <dbReference type="PROSITE" id="PS50887"/>
    </source>
</evidence>